<dbReference type="PROSITE" id="PS50887">
    <property type="entry name" value="GGDEF"/>
    <property type="match status" value="1"/>
</dbReference>
<gene>
    <name evidence="5" type="ORF">G8D99_14085</name>
</gene>
<dbReference type="RefSeq" id="WP_166326957.1">
    <property type="nucleotide sequence ID" value="NZ_CP049916.1"/>
</dbReference>
<dbReference type="SMART" id="SM00267">
    <property type="entry name" value="GGDEF"/>
    <property type="match status" value="1"/>
</dbReference>
<keyword evidence="3" id="KW-1133">Transmembrane helix</keyword>
<name>A0A6G8S708_9GAMM</name>
<evidence type="ECO:0000313" key="5">
    <source>
        <dbReference type="EMBL" id="QIO10026.1"/>
    </source>
</evidence>
<dbReference type="Pfam" id="PF00990">
    <property type="entry name" value="GGDEF"/>
    <property type="match status" value="1"/>
</dbReference>
<feature type="transmembrane region" description="Helical" evidence="3">
    <location>
        <begin position="192"/>
        <end position="208"/>
    </location>
</feature>
<dbReference type="EC" id="2.7.7.65" evidence="1"/>
<dbReference type="GO" id="GO:1902201">
    <property type="term" value="P:negative regulation of bacterial-type flagellum-dependent cell motility"/>
    <property type="evidence" value="ECO:0007669"/>
    <property type="project" value="TreeGrafter"/>
</dbReference>
<dbReference type="Proteomes" id="UP000501939">
    <property type="component" value="Chromosome"/>
</dbReference>
<dbReference type="GO" id="GO:0043709">
    <property type="term" value="P:cell adhesion involved in single-species biofilm formation"/>
    <property type="evidence" value="ECO:0007669"/>
    <property type="project" value="TreeGrafter"/>
</dbReference>
<feature type="domain" description="GGDEF" evidence="4">
    <location>
        <begin position="310"/>
        <end position="443"/>
    </location>
</feature>
<proteinExistence type="predicted"/>
<reference evidence="5 6" key="1">
    <citation type="submission" date="2020-03" db="EMBL/GenBank/DDBJ databases">
        <authorList>
            <person name="Zhu W."/>
        </authorList>
    </citation>
    <scope>NUCLEOTIDE SEQUENCE [LARGE SCALE GENOMIC DNA]</scope>
    <source>
        <strain evidence="5 6">185</strain>
    </source>
</reference>
<feature type="transmembrane region" description="Helical" evidence="3">
    <location>
        <begin position="75"/>
        <end position="99"/>
    </location>
</feature>
<dbReference type="PANTHER" id="PTHR45138:SF9">
    <property type="entry name" value="DIGUANYLATE CYCLASE DGCM-RELATED"/>
    <property type="match status" value="1"/>
</dbReference>
<evidence type="ECO:0000256" key="3">
    <source>
        <dbReference type="SAM" id="Phobius"/>
    </source>
</evidence>
<dbReference type="SUPFAM" id="SSF55073">
    <property type="entry name" value="Nucleotide cyclase"/>
    <property type="match status" value="1"/>
</dbReference>
<keyword evidence="3" id="KW-0812">Transmembrane</keyword>
<dbReference type="PANTHER" id="PTHR45138">
    <property type="entry name" value="REGULATORY COMPONENTS OF SENSORY TRANSDUCTION SYSTEM"/>
    <property type="match status" value="1"/>
</dbReference>
<feature type="transmembrane region" description="Helical" evidence="3">
    <location>
        <begin position="215"/>
        <end position="235"/>
    </location>
</feature>
<evidence type="ECO:0000256" key="2">
    <source>
        <dbReference type="ARBA" id="ARBA00034247"/>
    </source>
</evidence>
<organism evidence="5 6">
    <name type="scientific">Acinetobacter lanii</name>
    <dbReference type="NCBI Taxonomy" id="2715163"/>
    <lineage>
        <taxon>Bacteria</taxon>
        <taxon>Pseudomonadati</taxon>
        <taxon>Pseudomonadota</taxon>
        <taxon>Gammaproteobacteria</taxon>
        <taxon>Moraxellales</taxon>
        <taxon>Moraxellaceae</taxon>
        <taxon>Acinetobacter</taxon>
    </lineage>
</organism>
<sequence length="443" mass="51547">MKNLAILWVCAFVITSFSVAYTFSWVVSPIWVINAVLGYYLIQLRHTINRATFHFCFVFSIIFSVSVLFDPVKDLKTILVLSGINGVQVSLFIQLYYWIRTSQFKFRYIQTRSIAIPSMISAAVGGLIFMLMFEIGLNHYEFFDYFLEQVVTCASLICVFYGWRHWNQVELRDYLALLVAWAAQYYISKDPIFYACFIFPFLLCYFALKYKLKAFSFLAGLLVFICSVYVSLPLVGQYWTAEDVHILSRLSSYRLALGCYLIIFLFVCEIYLNNKRLSASYERMMFRDELTGLKNRRYVREKILNDAKFENGYLVLLDIDDFKKVNDVHGHYVGDLVIQHVTHILMKLKISNKVTIRWGGEEFLILVPYAPVEQCRAVCETILKACYETPFQYKDCQINVTVSIGATTFGQFTLVNYAHWIHEADICLYEAKARGKKQYVLKG</sequence>
<dbReference type="EMBL" id="CP049916">
    <property type="protein sequence ID" value="QIO10026.1"/>
    <property type="molecule type" value="Genomic_DNA"/>
</dbReference>
<dbReference type="Gene3D" id="3.30.70.270">
    <property type="match status" value="1"/>
</dbReference>
<evidence type="ECO:0000259" key="4">
    <source>
        <dbReference type="PROSITE" id="PS50887"/>
    </source>
</evidence>
<keyword evidence="3" id="KW-0472">Membrane</keyword>
<feature type="transmembrane region" description="Helical" evidence="3">
    <location>
        <begin position="255"/>
        <end position="274"/>
    </location>
</feature>
<dbReference type="CDD" id="cd01949">
    <property type="entry name" value="GGDEF"/>
    <property type="match status" value="1"/>
</dbReference>
<dbReference type="GO" id="GO:0005886">
    <property type="term" value="C:plasma membrane"/>
    <property type="evidence" value="ECO:0007669"/>
    <property type="project" value="TreeGrafter"/>
</dbReference>
<comment type="catalytic activity">
    <reaction evidence="2">
        <text>2 GTP = 3',3'-c-di-GMP + 2 diphosphate</text>
        <dbReference type="Rhea" id="RHEA:24898"/>
        <dbReference type="ChEBI" id="CHEBI:33019"/>
        <dbReference type="ChEBI" id="CHEBI:37565"/>
        <dbReference type="ChEBI" id="CHEBI:58805"/>
        <dbReference type="EC" id="2.7.7.65"/>
    </reaction>
</comment>
<evidence type="ECO:0000256" key="1">
    <source>
        <dbReference type="ARBA" id="ARBA00012528"/>
    </source>
</evidence>
<keyword evidence="6" id="KW-1185">Reference proteome</keyword>
<dbReference type="InterPro" id="IPR050469">
    <property type="entry name" value="Diguanylate_Cyclase"/>
</dbReference>
<accession>A0A6G8S708</accession>
<dbReference type="AlphaFoldDB" id="A0A6G8S708"/>
<protein>
    <recommendedName>
        <fullName evidence="1">diguanylate cyclase</fullName>
        <ecNumber evidence="1">2.7.7.65</ecNumber>
    </recommendedName>
</protein>
<dbReference type="GO" id="GO:0052621">
    <property type="term" value="F:diguanylate cyclase activity"/>
    <property type="evidence" value="ECO:0007669"/>
    <property type="project" value="UniProtKB-EC"/>
</dbReference>
<feature type="transmembrane region" description="Helical" evidence="3">
    <location>
        <begin position="111"/>
        <end position="133"/>
    </location>
</feature>
<dbReference type="NCBIfam" id="TIGR00254">
    <property type="entry name" value="GGDEF"/>
    <property type="match status" value="1"/>
</dbReference>
<dbReference type="KEGG" id="alj:G8D99_14085"/>
<dbReference type="InterPro" id="IPR000160">
    <property type="entry name" value="GGDEF_dom"/>
</dbReference>
<evidence type="ECO:0000313" key="6">
    <source>
        <dbReference type="Proteomes" id="UP000501939"/>
    </source>
</evidence>
<feature type="transmembrane region" description="Helical" evidence="3">
    <location>
        <begin position="51"/>
        <end position="69"/>
    </location>
</feature>
<dbReference type="InterPro" id="IPR029787">
    <property type="entry name" value="Nucleotide_cyclase"/>
</dbReference>
<dbReference type="InterPro" id="IPR043128">
    <property type="entry name" value="Rev_trsase/Diguanyl_cyclase"/>
</dbReference>